<keyword evidence="2" id="KW-0812">Transmembrane</keyword>
<organism evidence="4 6">
    <name type="scientific">Sporisorium scitamineum</name>
    <dbReference type="NCBI Taxonomy" id="49012"/>
    <lineage>
        <taxon>Eukaryota</taxon>
        <taxon>Fungi</taxon>
        <taxon>Dikarya</taxon>
        <taxon>Basidiomycota</taxon>
        <taxon>Ustilaginomycotina</taxon>
        <taxon>Ustilaginomycetes</taxon>
        <taxon>Ustilaginales</taxon>
        <taxon>Ustilaginaceae</taxon>
        <taxon>Sporisorium</taxon>
    </lineage>
</organism>
<dbReference type="STRING" id="49012.A0A0F7RU38"/>
<dbReference type="EMBL" id="CCFA01002479">
    <property type="protein sequence ID" value="CDS00356.1"/>
    <property type="molecule type" value="Genomic_DNA"/>
</dbReference>
<feature type="region of interest" description="Disordered" evidence="1">
    <location>
        <begin position="850"/>
        <end position="889"/>
    </location>
</feature>
<feature type="region of interest" description="Disordered" evidence="1">
    <location>
        <begin position="27"/>
        <end position="80"/>
    </location>
</feature>
<feature type="compositionally biased region" description="Low complexity" evidence="1">
    <location>
        <begin position="872"/>
        <end position="887"/>
    </location>
</feature>
<feature type="region of interest" description="Disordered" evidence="1">
    <location>
        <begin position="318"/>
        <end position="385"/>
    </location>
</feature>
<feature type="compositionally biased region" description="Polar residues" evidence="1">
    <location>
        <begin position="515"/>
        <end position="525"/>
    </location>
</feature>
<evidence type="ECO:0000256" key="2">
    <source>
        <dbReference type="SAM" id="Phobius"/>
    </source>
</evidence>
<evidence type="ECO:0000313" key="4">
    <source>
        <dbReference type="EMBL" id="CDS00356.1"/>
    </source>
</evidence>
<feature type="compositionally biased region" description="Basic residues" evidence="1">
    <location>
        <begin position="43"/>
        <end position="56"/>
    </location>
</feature>
<feature type="region of interest" description="Disordered" evidence="1">
    <location>
        <begin position="504"/>
        <end position="541"/>
    </location>
</feature>
<accession>A0A0F7RU38</accession>
<proteinExistence type="predicted"/>
<feature type="region of interest" description="Disordered" evidence="1">
    <location>
        <begin position="572"/>
        <end position="659"/>
    </location>
</feature>
<feature type="signal peptide" evidence="3">
    <location>
        <begin position="1"/>
        <end position="20"/>
    </location>
</feature>
<keyword evidence="3" id="KW-0732">Signal</keyword>
<dbReference type="EMBL" id="LK056655">
    <property type="protein sequence ID" value="CDU22246.1"/>
    <property type="molecule type" value="Genomic_DNA"/>
</dbReference>
<keyword evidence="2" id="KW-0472">Membrane</keyword>
<reference evidence="4" key="3">
    <citation type="submission" date="2014-06" db="EMBL/GenBank/DDBJ databases">
        <authorList>
            <person name="Berkman J.Paul."/>
        </authorList>
    </citation>
    <scope>NUCLEOTIDE SEQUENCE [LARGE SCALE GENOMIC DNA]</scope>
</reference>
<dbReference type="OrthoDB" id="2556707at2759"/>
<dbReference type="AlphaFoldDB" id="A0A0F7RU38"/>
<feature type="compositionally biased region" description="Polar residues" evidence="1">
    <location>
        <begin position="348"/>
        <end position="364"/>
    </location>
</feature>
<evidence type="ECO:0000313" key="6">
    <source>
        <dbReference type="Proteomes" id="UP000242770"/>
    </source>
</evidence>
<reference evidence="5" key="2">
    <citation type="submission" date="2014-06" db="EMBL/GenBank/DDBJ databases">
        <authorList>
            <person name="Ju J."/>
            <person name="Zhang J."/>
        </authorList>
    </citation>
    <scope>NUCLEOTIDE SEQUENCE</scope>
    <source>
        <strain evidence="5">SscI8</strain>
    </source>
</reference>
<feature type="compositionally biased region" description="Basic and acidic residues" evidence="1">
    <location>
        <begin position="30"/>
        <end position="42"/>
    </location>
</feature>
<dbReference type="Proteomes" id="UP000242770">
    <property type="component" value="Unassembled WGS sequence"/>
</dbReference>
<feature type="compositionally biased region" description="Low complexity" evidence="1">
    <location>
        <begin position="373"/>
        <end position="383"/>
    </location>
</feature>
<feature type="compositionally biased region" description="Low complexity" evidence="1">
    <location>
        <begin position="596"/>
        <end position="613"/>
    </location>
</feature>
<reference evidence="6" key="1">
    <citation type="submission" date="2014-06" db="EMBL/GenBank/DDBJ databases">
        <authorList>
            <person name="Berkman P.J."/>
        </authorList>
    </citation>
    <scope>NUCLEOTIDE SEQUENCE [LARGE SCALE GENOMIC DNA]</scope>
</reference>
<feature type="transmembrane region" description="Helical" evidence="2">
    <location>
        <begin position="252"/>
        <end position="271"/>
    </location>
</feature>
<feature type="region of interest" description="Disordered" evidence="1">
    <location>
        <begin position="728"/>
        <end position="762"/>
    </location>
</feature>
<feature type="chain" id="PRO_5015038972" evidence="3">
    <location>
        <begin position="21"/>
        <end position="1093"/>
    </location>
</feature>
<sequence>MRVGVVLLFCLVCLAFTAQAAPAPATDTLHAPREKDRNDDKHKNGKHGRHHHRHESHKKDTDHSSNAASRLKSRGAPPGAAADLEKVLLPHPQDDLFTKISEEVTAREQAIRNRKKAELHHIQIEDAIHVAKHGKEPPKFPEITRAAAGIGLTAAILNVVNFIYSAKTTALATTQFSTPPTPPTLIDTAALWDGNQYTLMPLPEEKPDAAAIGKVKRGLAEDSINRWLRKRHLAAESTAEGETQEPILSKRWIVSSVVGAGIGAFLAPGFFSTIRGKKPEVDLPPFDPYDPNILKPKDSFSAAAATLDQPLPAVQASALNGGAAPGAPPNVDNTRFPNDASYLPVTADSRTQPLVNPSTRQSLAVNPGGAYVGSGSESSSSSEAQAVLRKRTVVPASHSSDGEIDANSSSELDKRFLFSGGTASKIAGAITVGSILPLVYGGVTHARWRTENPRDRDILKELDDTPTYGAVGVPGRQPGQLATNAMPGYSDYVLKLEQQQAQQQASLQAAQQPQMPGTQLEQASPTTTDATGGGGDPVLRRRDNQSHLEKRGLLANGALALFGAGLGYAQSASQFPTDRDEEKDKKKREARKKQQEMMAAQQQQAGYPGAEGAAVGGDPLAGIPEKPLPGTADANGSAAGADPLAGIPEKPLPGTVSGTGISDYSDGGASAGAVYTPTVGSGSGSYLPATYGGAGFGSSTYVSGGGFTGGAGGASSLGASLNAAAGYRTSSSGGGGGGESVLKKRDTSSAADHKLEKRTPGFGSALTIGGTTMFAGTLLANVFVSQKQKSKPVPLVTPNADTRGPMIPGGDLYTQYLESKRIQPSGAGGSALAGGAPAAINYGASMPATVNTAPVSRTDTPSSGSGGAAIPDSRSSTDASDSATTGALDPVLKKRDMQLELQKRSPKAFAVELEAAAPQLLRAGAGAASVLGKGAAATEAGVGAASAIGRGGAAASEAGAGAFSRVGMAGRGGGMYRFPESARPELSRFGTTAAEGGFSSWERVQLRNNPFGNGFAASVYRPGGAALGAARPAMVSDVKVATGTAGTPATVKGAAAAEAEGEAAETNKGMTPLKAMGTISAGAGATMMMNGLG</sequence>
<feature type="compositionally biased region" description="Polar residues" evidence="1">
    <location>
        <begin position="850"/>
        <end position="863"/>
    </location>
</feature>
<evidence type="ECO:0000256" key="1">
    <source>
        <dbReference type="SAM" id="MobiDB-lite"/>
    </source>
</evidence>
<name>A0A0F7RU38_9BASI</name>
<protein>
    <submittedName>
        <fullName evidence="4">Uncharacterized protein</fullName>
    </submittedName>
</protein>
<evidence type="ECO:0000313" key="5">
    <source>
        <dbReference type="EMBL" id="CDU22246.1"/>
    </source>
</evidence>
<evidence type="ECO:0000256" key="3">
    <source>
        <dbReference type="SAM" id="SignalP"/>
    </source>
</evidence>
<keyword evidence="6" id="KW-1185">Reference proteome</keyword>
<keyword evidence="2" id="KW-1133">Transmembrane helix</keyword>
<feature type="compositionally biased region" description="Basic and acidic residues" evidence="1">
    <location>
        <begin position="741"/>
        <end position="759"/>
    </location>
</feature>
<feature type="compositionally biased region" description="Low complexity" evidence="1">
    <location>
        <begin position="504"/>
        <end position="514"/>
    </location>
</feature>
<feature type="region of interest" description="Disordered" evidence="1">
    <location>
        <begin position="789"/>
        <end position="808"/>
    </location>
</feature>
<gene>
    <name evidence="4" type="primary">SSCI41510.1</name>
    <name evidence="5" type="ORF">SPSC_00876</name>
</gene>